<dbReference type="AlphaFoldDB" id="A0A1L0CJA3"/>
<accession>A0A1L0CJA3</accession>
<dbReference type="GO" id="GO:0017119">
    <property type="term" value="C:Golgi transport complex"/>
    <property type="evidence" value="ECO:0007669"/>
    <property type="project" value="InterPro"/>
</dbReference>
<dbReference type="InterPro" id="IPR010490">
    <property type="entry name" value="COG6"/>
</dbReference>
<evidence type="ECO:0000259" key="1">
    <source>
        <dbReference type="Pfam" id="PF20653"/>
    </source>
</evidence>
<dbReference type="PANTHER" id="PTHR21506">
    <property type="entry name" value="COMPONENT OF OLIGOMERIC GOLGI COMPLEX 6"/>
    <property type="match status" value="1"/>
</dbReference>
<dbReference type="VEuPathDB" id="FungiDB:HGUI_00625"/>
<proteinExistence type="predicted"/>
<dbReference type="GO" id="GO:0006891">
    <property type="term" value="P:intra-Golgi vesicle-mediated transport"/>
    <property type="evidence" value="ECO:0007669"/>
    <property type="project" value="InterPro"/>
</dbReference>
<evidence type="ECO:0000313" key="2">
    <source>
        <dbReference type="EMBL" id="SGZ38425.1"/>
    </source>
</evidence>
<name>A0A1L0CJA3_9ASCO</name>
<feature type="domain" description="Conserved Oligomeric Golgi complex subunit 6 C-terminal" evidence="1">
    <location>
        <begin position="293"/>
        <end position="765"/>
    </location>
</feature>
<dbReference type="PANTHER" id="PTHR21506:SF0">
    <property type="entry name" value="CONSERVED OLIGOMERIC GOLGI COMPLEX SUBUNIT 6"/>
    <property type="match status" value="1"/>
</dbReference>
<dbReference type="InterPro" id="IPR048369">
    <property type="entry name" value="COG6_C"/>
</dbReference>
<keyword evidence="3" id="KW-1185">Reference proteome</keyword>
<dbReference type="Proteomes" id="UP000183365">
    <property type="component" value="Unassembled WGS sequence"/>
</dbReference>
<dbReference type="EMBL" id="FQNF01000007">
    <property type="protein sequence ID" value="SGZ38425.1"/>
    <property type="molecule type" value="Genomic_DNA"/>
</dbReference>
<organism evidence="2 3">
    <name type="scientific">Hanseniaspora guilliermondii</name>
    <dbReference type="NCBI Taxonomy" id="56406"/>
    <lineage>
        <taxon>Eukaryota</taxon>
        <taxon>Fungi</taxon>
        <taxon>Dikarya</taxon>
        <taxon>Ascomycota</taxon>
        <taxon>Saccharomycotina</taxon>
        <taxon>Saccharomycetes</taxon>
        <taxon>Saccharomycodales</taxon>
        <taxon>Saccharomycodaceae</taxon>
        <taxon>Hanseniaspora</taxon>
    </lineage>
</organism>
<dbReference type="Pfam" id="PF20653">
    <property type="entry name" value="COG6_C"/>
    <property type="match status" value="1"/>
</dbReference>
<evidence type="ECO:0000313" key="3">
    <source>
        <dbReference type="Proteomes" id="UP000183365"/>
    </source>
</evidence>
<dbReference type="OrthoDB" id="272987at2759"/>
<protein>
    <recommendedName>
        <fullName evidence="1">Conserved Oligomeric Golgi complex subunit 6 C-terminal domain-containing protein</fullName>
    </recommendedName>
</protein>
<dbReference type="SMART" id="SM01087">
    <property type="entry name" value="COG6"/>
    <property type="match status" value="1"/>
</dbReference>
<sequence length="782" mass="92821">MDFISDYNTYEVQDAYVEDTEQGTNGINMDFLSNYKSLSMKKFLSTSNNKDLKQAVEDYRRDLDKESINKKIDELISRKLNVEVKLKDTHVQVSNEEQHTLKEKVDLFVKIIDASESLSNFNENSLLFNAMIDRGESHTFEHYFKFNNNIDALLDYSEYNKISNKFIEIESKKTHIEEMNNFITMYTKMNDTCMDSVEKMKPLNELSSALKEYETKSVKKEDLNQFNDGIHAIEKEKLELKVLKHLQKLFTLNLLEHNILYNETHISDEFLKIIDKLIKIKQRCIQLGQNCNKLLNKIELDLNFGLNKIFNHLINLLTKSNELVLIKDNFHVKLQYLYENDLSLYQKFINKFTDIEYKKCVQDFLNQFDISNQNMIVLSNNSSRYLGDVLAHVHSIILNEYEFIKQLVNDEDLIILNNVFNKFANMIKIRLEQVIKFENDSIQLIEYIQILSFYKMIFLDKTELSNDNLLIKLLDNLLVYCNDSTIYNVETYLNNDLQYKTCELANINLQPPNWLYEYLNKLVSILSNFDDYKVLDIFDMNFYKKFDKILIAQPLVEELNSQFDRTYPSKLLNKDLNLRISSLILRCNCLDLINSRLLLPFSFTYFIDDSSSRTVFKTLNEELDKCLSSLEEITLKILFKDLQIYDYYNLLNMIFPISQVKSELDYQMYFAIKENPIINLDLIEKNVKENFEEQLPLLMTNLETKLLLNLLNSPLIINELLNNSFKKFFKFYKTFHNILKLIFVDQTERLDEIFKYTDDEVYTILGLENYMDDDIYIEKEEE</sequence>
<reference evidence="3" key="1">
    <citation type="submission" date="2016-11" db="EMBL/GenBank/DDBJ databases">
        <authorList>
            <person name="Guldener U."/>
        </authorList>
    </citation>
    <scope>NUCLEOTIDE SEQUENCE [LARGE SCALE GENOMIC DNA]</scope>
</reference>
<gene>
    <name evidence="2" type="ORF">HGUI_00625</name>
</gene>